<organism evidence="2 3">
    <name type="scientific">Streptosporangium brasiliense</name>
    <dbReference type="NCBI Taxonomy" id="47480"/>
    <lineage>
        <taxon>Bacteria</taxon>
        <taxon>Bacillati</taxon>
        <taxon>Actinomycetota</taxon>
        <taxon>Actinomycetes</taxon>
        <taxon>Streptosporangiales</taxon>
        <taxon>Streptosporangiaceae</taxon>
        <taxon>Streptosporangium</taxon>
    </lineage>
</organism>
<keyword evidence="3" id="KW-1185">Reference proteome</keyword>
<dbReference type="InterPro" id="IPR024344">
    <property type="entry name" value="MDMPI_metal-binding"/>
</dbReference>
<feature type="domain" description="Mycothiol-dependent maleylpyruvate isomerase metal-binding" evidence="1">
    <location>
        <begin position="12"/>
        <end position="116"/>
    </location>
</feature>
<dbReference type="NCBIfam" id="TIGR03083">
    <property type="entry name" value="maleylpyruvate isomerase family mycothiol-dependent enzyme"/>
    <property type="match status" value="1"/>
</dbReference>
<sequence length="193" mass="20616">MSEIAARYRTRADIFAAKVAAVRPDQWSNPSPCTEWTARDVVGHIVEMHGAMLYPLGRSLSPARTVEEDPLAAFASARADVEALLADPAAAASGVDSPAGHVTTEQHIDQVVSADMVLHGWDLARATGQDDTIDPAELAAMWPGVQQIPDELRIPGAVRPGVVVFGPKVEVPDDAPLQHRVLGLLGRDPHWSA</sequence>
<reference evidence="2 3" key="1">
    <citation type="submission" date="2023-07" db="EMBL/GenBank/DDBJ databases">
        <title>Sequencing the genomes of 1000 actinobacteria strains.</title>
        <authorList>
            <person name="Klenk H.-P."/>
        </authorList>
    </citation>
    <scope>NUCLEOTIDE SEQUENCE [LARGE SCALE GENOMIC DNA]</scope>
    <source>
        <strain evidence="2 3">DSM 44109</strain>
    </source>
</reference>
<accession>A0ABT9RFH1</accession>
<dbReference type="Pfam" id="PF11716">
    <property type="entry name" value="MDMPI_N"/>
    <property type="match status" value="1"/>
</dbReference>
<dbReference type="SUPFAM" id="SSF109854">
    <property type="entry name" value="DinB/YfiT-like putative metalloenzymes"/>
    <property type="match status" value="1"/>
</dbReference>
<evidence type="ECO:0000259" key="1">
    <source>
        <dbReference type="Pfam" id="PF11716"/>
    </source>
</evidence>
<gene>
    <name evidence="2" type="ORF">J2S55_007271</name>
</gene>
<protein>
    <submittedName>
        <fullName evidence="2">Uncharacterized protein (TIGR03086 family)</fullName>
    </submittedName>
</protein>
<dbReference type="InterPro" id="IPR017517">
    <property type="entry name" value="Maleyloyr_isom"/>
</dbReference>
<dbReference type="EMBL" id="JAUSRB010000002">
    <property type="protein sequence ID" value="MDP9868005.1"/>
    <property type="molecule type" value="Genomic_DNA"/>
</dbReference>
<dbReference type="InterPro" id="IPR034660">
    <property type="entry name" value="DinB/YfiT-like"/>
</dbReference>
<dbReference type="NCBIfam" id="TIGR03086">
    <property type="entry name" value="TIGR03086 family metal-binding protein"/>
    <property type="match status" value="1"/>
</dbReference>
<dbReference type="RefSeq" id="WP_306870309.1">
    <property type="nucleotide sequence ID" value="NZ_JAUSRB010000002.1"/>
</dbReference>
<comment type="caution">
    <text evidence="2">The sequence shown here is derived from an EMBL/GenBank/DDBJ whole genome shotgun (WGS) entry which is preliminary data.</text>
</comment>
<evidence type="ECO:0000313" key="3">
    <source>
        <dbReference type="Proteomes" id="UP001230426"/>
    </source>
</evidence>
<dbReference type="InterPro" id="IPR017520">
    <property type="entry name" value="CHP03086"/>
</dbReference>
<dbReference type="Proteomes" id="UP001230426">
    <property type="component" value="Unassembled WGS sequence"/>
</dbReference>
<evidence type="ECO:0000313" key="2">
    <source>
        <dbReference type="EMBL" id="MDP9868005.1"/>
    </source>
</evidence>
<name>A0ABT9RFH1_9ACTN</name>
<dbReference type="Gene3D" id="1.20.120.450">
    <property type="entry name" value="dinb family like domain"/>
    <property type="match status" value="1"/>
</dbReference>
<proteinExistence type="predicted"/>